<dbReference type="InterPro" id="IPR045598">
    <property type="entry name" value="DUF6457"/>
</dbReference>
<protein>
    <recommendedName>
        <fullName evidence="1">DUF6457 domain-containing protein</fullName>
    </recommendedName>
</protein>
<dbReference type="AlphaFoldDB" id="A0A1X7J7E9"/>
<proteinExistence type="predicted"/>
<name>A0A1X7J7E9_9CORY</name>
<reference evidence="3" key="1">
    <citation type="submission" date="2017-04" db="EMBL/GenBank/DDBJ databases">
        <authorList>
            <person name="Varghese N."/>
            <person name="Submissions S."/>
        </authorList>
    </citation>
    <scope>NUCLEOTIDE SEQUENCE [LARGE SCALE GENOMIC DNA]</scope>
    <source>
        <strain evidence="3">VDS</strain>
    </source>
</reference>
<dbReference type="STRING" id="1610489.SAMN06295981_1293"/>
<evidence type="ECO:0000259" key="1">
    <source>
        <dbReference type="Pfam" id="PF20058"/>
    </source>
</evidence>
<organism evidence="2 3">
    <name type="scientific">Corynebacterium pollutisoli</name>
    <dbReference type="NCBI Taxonomy" id="1610489"/>
    <lineage>
        <taxon>Bacteria</taxon>
        <taxon>Bacillati</taxon>
        <taxon>Actinomycetota</taxon>
        <taxon>Actinomycetes</taxon>
        <taxon>Mycobacteriales</taxon>
        <taxon>Corynebacteriaceae</taxon>
        <taxon>Corynebacterium</taxon>
    </lineage>
</organism>
<evidence type="ECO:0000313" key="2">
    <source>
        <dbReference type="EMBL" id="SMG23412.1"/>
    </source>
</evidence>
<sequence>MTTPNHDALASAHVWLRTAATELGVDPGIVRELIGDILDLTRDVAHGPSRPAAPVTAFLVGLSAGRAGGDTPAEVRARIERLSELLEGER</sequence>
<accession>A0A1X7J7E9</accession>
<gene>
    <name evidence="2" type="ORF">SAMN06295981_1293</name>
</gene>
<dbReference type="EMBL" id="FXAR01000004">
    <property type="protein sequence ID" value="SMG23412.1"/>
    <property type="molecule type" value="Genomic_DNA"/>
</dbReference>
<keyword evidence="3" id="KW-1185">Reference proteome</keyword>
<dbReference type="OrthoDB" id="4735656at2"/>
<feature type="domain" description="DUF6457" evidence="1">
    <location>
        <begin position="11"/>
        <end position="88"/>
    </location>
</feature>
<dbReference type="RefSeq" id="WP_085549431.1">
    <property type="nucleotide sequence ID" value="NZ_FXAR01000004.1"/>
</dbReference>
<evidence type="ECO:0000313" key="3">
    <source>
        <dbReference type="Proteomes" id="UP000193309"/>
    </source>
</evidence>
<dbReference type="Pfam" id="PF20058">
    <property type="entry name" value="DUF6457"/>
    <property type="match status" value="1"/>
</dbReference>
<dbReference type="Proteomes" id="UP000193309">
    <property type="component" value="Unassembled WGS sequence"/>
</dbReference>